<accession>X1B306</accession>
<dbReference type="InterPro" id="IPR038726">
    <property type="entry name" value="PDDEXK_AddAB-type"/>
</dbReference>
<sequence>KACPIRYRNAHYYGIRPIVDTEAQRVGTNWHAIQEINGMKPGSNCPRHKYDIPSKECTLCCGSGYIPDDIMGAVVQELNRVYNEIPDVMNKEKLEVERIILLYSLSGYNWLYQNQQEEVLATEIKFEIPVINPETGRALPNVVNRGKIDKLIRKDGLIYVKEHKSTSSSVDPDSNLWNHLTLDTQTNNYVYAARKLKDLGQLIKYGIAKDVIIAGVYFDVWHKPGIRPKKLSQADSKKFVEDGMYCGQEFEVLCDAHVEDDPDIKFTINSKIADIELGKKPGTFAIH</sequence>
<dbReference type="AlphaFoldDB" id="X1B306"/>
<evidence type="ECO:0000259" key="1">
    <source>
        <dbReference type="Pfam" id="PF12705"/>
    </source>
</evidence>
<comment type="caution">
    <text evidence="2">The sequence shown here is derived from an EMBL/GenBank/DDBJ whole genome shotgun (WGS) entry which is preliminary data.</text>
</comment>
<feature type="non-terminal residue" evidence="2">
    <location>
        <position position="287"/>
    </location>
</feature>
<name>X1B306_9ZZZZ</name>
<organism evidence="2">
    <name type="scientific">marine sediment metagenome</name>
    <dbReference type="NCBI Taxonomy" id="412755"/>
    <lineage>
        <taxon>unclassified sequences</taxon>
        <taxon>metagenomes</taxon>
        <taxon>ecological metagenomes</taxon>
    </lineage>
</organism>
<reference evidence="2" key="1">
    <citation type="journal article" date="2014" name="Front. Microbiol.">
        <title>High frequency of phylogenetically diverse reductive dehalogenase-homologous genes in deep subseafloor sedimentary metagenomes.</title>
        <authorList>
            <person name="Kawai M."/>
            <person name="Futagami T."/>
            <person name="Toyoda A."/>
            <person name="Takaki Y."/>
            <person name="Nishi S."/>
            <person name="Hori S."/>
            <person name="Arai W."/>
            <person name="Tsubouchi T."/>
            <person name="Morono Y."/>
            <person name="Uchiyama I."/>
            <person name="Ito T."/>
            <person name="Fujiyama A."/>
            <person name="Inagaki F."/>
            <person name="Takami H."/>
        </authorList>
    </citation>
    <scope>NUCLEOTIDE SEQUENCE</scope>
    <source>
        <strain evidence="2">Expedition CK06-06</strain>
    </source>
</reference>
<gene>
    <name evidence="2" type="ORF">S01H4_25087</name>
</gene>
<feature type="domain" description="PD-(D/E)XK endonuclease-like" evidence="1">
    <location>
        <begin position="2"/>
        <end position="201"/>
    </location>
</feature>
<evidence type="ECO:0000313" key="2">
    <source>
        <dbReference type="EMBL" id="GAG89375.1"/>
    </source>
</evidence>
<feature type="non-terminal residue" evidence="2">
    <location>
        <position position="1"/>
    </location>
</feature>
<proteinExistence type="predicted"/>
<protein>
    <recommendedName>
        <fullName evidence="1">PD-(D/E)XK endonuclease-like domain-containing protein</fullName>
    </recommendedName>
</protein>
<dbReference type="Pfam" id="PF12705">
    <property type="entry name" value="PDDEXK_1"/>
    <property type="match status" value="1"/>
</dbReference>
<dbReference type="EMBL" id="BART01011889">
    <property type="protein sequence ID" value="GAG89375.1"/>
    <property type="molecule type" value="Genomic_DNA"/>
</dbReference>